<accession>A0A0G4KM80</accession>
<reference evidence="3 4" key="1">
    <citation type="submission" date="2015-05" db="EMBL/GenBank/DDBJ databases">
        <authorList>
            <person name="Wang D.B."/>
            <person name="Wang M."/>
        </authorList>
    </citation>
    <scope>NUCLEOTIDE SEQUENCE [LARGE SCALE GENOMIC DNA]</scope>
    <source>
        <strain evidence="3">VL1</strain>
    </source>
</reference>
<dbReference type="InterPro" id="IPR052400">
    <property type="entry name" value="Zn2-C6_fungal_TF"/>
</dbReference>
<dbReference type="PANTHER" id="PTHR47657">
    <property type="entry name" value="STEROL REGULATORY ELEMENT-BINDING PROTEIN ECM22"/>
    <property type="match status" value="1"/>
</dbReference>
<dbReference type="CDD" id="cd00067">
    <property type="entry name" value="GAL4"/>
    <property type="match status" value="1"/>
</dbReference>
<dbReference type="GO" id="GO:0000981">
    <property type="term" value="F:DNA-binding transcription factor activity, RNA polymerase II-specific"/>
    <property type="evidence" value="ECO:0007669"/>
    <property type="project" value="InterPro"/>
</dbReference>
<keyword evidence="1" id="KW-0539">Nucleus</keyword>
<organism evidence="3 4">
    <name type="scientific">Verticillium longisporum</name>
    <name type="common">Verticillium dahliae var. longisporum</name>
    <dbReference type="NCBI Taxonomy" id="100787"/>
    <lineage>
        <taxon>Eukaryota</taxon>
        <taxon>Fungi</taxon>
        <taxon>Dikarya</taxon>
        <taxon>Ascomycota</taxon>
        <taxon>Pezizomycotina</taxon>
        <taxon>Sordariomycetes</taxon>
        <taxon>Hypocreomycetidae</taxon>
        <taxon>Glomerellales</taxon>
        <taxon>Plectosphaerellaceae</taxon>
        <taxon>Verticillium</taxon>
    </lineage>
</organism>
<dbReference type="Pfam" id="PF00172">
    <property type="entry name" value="Zn_clus"/>
    <property type="match status" value="1"/>
</dbReference>
<dbReference type="PANTHER" id="PTHR47657:SF7">
    <property type="entry name" value="STEROL REGULATORY ELEMENT-BINDING PROTEIN ECM22"/>
    <property type="match status" value="1"/>
</dbReference>
<dbReference type="Gene3D" id="4.10.240.10">
    <property type="entry name" value="Zn(2)-C6 fungal-type DNA-binding domain"/>
    <property type="match status" value="1"/>
</dbReference>
<dbReference type="InterPro" id="IPR001138">
    <property type="entry name" value="Zn2Cys6_DnaBD"/>
</dbReference>
<evidence type="ECO:0000313" key="3">
    <source>
        <dbReference type="EMBL" id="CRK10527.1"/>
    </source>
</evidence>
<dbReference type="GO" id="GO:0008270">
    <property type="term" value="F:zinc ion binding"/>
    <property type="evidence" value="ECO:0007669"/>
    <property type="project" value="InterPro"/>
</dbReference>
<sequence length="466" mass="53181">MRIRRVLSEGPKIRFATPVIQSQVRTRPLASEVRTRTMPLRRPHTKSRFGCANCKRRKVKCDESRPSCRNCHRHGVRCSFVDDKPWTTPELALPVDPRLNHSLPDPEYCTPESLHDPPSAPLSMPTPLPASSDDMWALSGLELMHHFTISTARTLSFRLDVRHIWRCRFPQIGYDHPFVMHGLLSLAALHKAALSSGSPEQREQYLDLAAYHQGLGMATFMAGIANINAGNWKPLMCFSSCVLIYVCFRPSHTVTGLTAGSSEAVNIFEVFAFVRGHRAVLERYQSTLRNSYLAPLFHSIWRPDDESEVIWEEPAEGSLVPEDVFQALDKLSEFLEQHVPPQSQEAYTLAMQALQRLVVFVKNAGPDPEFGMLIMFAYVVPDTVVGDIQSFDPNALALLAYFSVFRKMMEPRFWFMKGWSHDLFELIDQQVAGNEEMEDIIDWPRRQVQWFEERNSPWAGQESAHL</sequence>
<dbReference type="InterPro" id="IPR036864">
    <property type="entry name" value="Zn2-C6_fun-type_DNA-bd_sf"/>
</dbReference>
<evidence type="ECO:0000259" key="2">
    <source>
        <dbReference type="PROSITE" id="PS50048"/>
    </source>
</evidence>
<dbReference type="EMBL" id="CVQH01002336">
    <property type="protein sequence ID" value="CRK10527.1"/>
    <property type="molecule type" value="Genomic_DNA"/>
</dbReference>
<dbReference type="PROSITE" id="PS50048">
    <property type="entry name" value="ZN2_CY6_FUNGAL_2"/>
    <property type="match status" value="1"/>
</dbReference>
<dbReference type="SUPFAM" id="SSF57701">
    <property type="entry name" value="Zn2/Cys6 DNA-binding domain"/>
    <property type="match status" value="1"/>
</dbReference>
<proteinExistence type="predicted"/>
<dbReference type="Proteomes" id="UP000044602">
    <property type="component" value="Unassembled WGS sequence"/>
</dbReference>
<dbReference type="SMART" id="SM00066">
    <property type="entry name" value="GAL4"/>
    <property type="match status" value="1"/>
</dbReference>
<name>A0A0G4KM80_VERLO</name>
<dbReference type="PROSITE" id="PS00463">
    <property type="entry name" value="ZN2_CY6_FUNGAL_1"/>
    <property type="match status" value="1"/>
</dbReference>
<evidence type="ECO:0000256" key="1">
    <source>
        <dbReference type="ARBA" id="ARBA00023242"/>
    </source>
</evidence>
<feature type="domain" description="Zn(2)-C6 fungal-type" evidence="2">
    <location>
        <begin position="50"/>
        <end position="80"/>
    </location>
</feature>
<gene>
    <name evidence="3" type="ORF">BN1708_009935</name>
</gene>
<keyword evidence="4" id="KW-1185">Reference proteome</keyword>
<protein>
    <recommendedName>
        <fullName evidence="2">Zn(2)-C6 fungal-type domain-containing protein</fullName>
    </recommendedName>
</protein>
<dbReference type="AlphaFoldDB" id="A0A0G4KM80"/>
<evidence type="ECO:0000313" key="4">
    <source>
        <dbReference type="Proteomes" id="UP000044602"/>
    </source>
</evidence>